<dbReference type="Proteomes" id="UP001264980">
    <property type="component" value="Unassembled WGS sequence"/>
</dbReference>
<proteinExistence type="predicted"/>
<gene>
    <name evidence="2" type="ORF">J2W84_003604</name>
</gene>
<reference evidence="2 3" key="1">
    <citation type="submission" date="2023-07" db="EMBL/GenBank/DDBJ databases">
        <title>Sorghum-associated microbial communities from plants grown in Nebraska, USA.</title>
        <authorList>
            <person name="Schachtman D."/>
        </authorList>
    </citation>
    <scope>NUCLEOTIDE SEQUENCE [LARGE SCALE GENOMIC DNA]</scope>
    <source>
        <strain evidence="2 3">BE57</strain>
    </source>
</reference>
<keyword evidence="3" id="KW-1185">Reference proteome</keyword>
<dbReference type="Pfam" id="PF17293">
    <property type="entry name" value="Arm-DNA-bind_5"/>
    <property type="match status" value="1"/>
</dbReference>
<accession>A0ABU1QZI3</accession>
<dbReference type="InterPro" id="IPR035386">
    <property type="entry name" value="Arm-DNA-bind_5"/>
</dbReference>
<protein>
    <recommendedName>
        <fullName evidence="1">Arm DNA-binding domain-containing protein</fullName>
    </recommendedName>
</protein>
<feature type="domain" description="Arm DNA-binding" evidence="1">
    <location>
        <begin position="11"/>
        <end position="92"/>
    </location>
</feature>
<name>A0ABU1QZI3_9BACT</name>
<evidence type="ECO:0000313" key="2">
    <source>
        <dbReference type="EMBL" id="MDR6806556.1"/>
    </source>
</evidence>
<dbReference type="RefSeq" id="WP_309985460.1">
    <property type="nucleotide sequence ID" value="NZ_JAVDTI010000003.1"/>
</dbReference>
<sequence length="143" mass="16250">MKSNQKLSILFWLFKAKATKDGKAPIYVRITIDGLDDEISLGKKVHPDDWCNQTKKVTASGMEAKLINIATDQACNSLTSQFMVLQSQFECIMPTMLRNVFKGKPVEDKDDTCKQGVKKQQTLLQACLTRTSAKRLRLCFKFR</sequence>
<evidence type="ECO:0000259" key="1">
    <source>
        <dbReference type="Pfam" id="PF17293"/>
    </source>
</evidence>
<evidence type="ECO:0000313" key="3">
    <source>
        <dbReference type="Proteomes" id="UP001264980"/>
    </source>
</evidence>
<organism evidence="2 3">
    <name type="scientific">Dyadobacter fermentans</name>
    <dbReference type="NCBI Taxonomy" id="94254"/>
    <lineage>
        <taxon>Bacteria</taxon>
        <taxon>Pseudomonadati</taxon>
        <taxon>Bacteroidota</taxon>
        <taxon>Cytophagia</taxon>
        <taxon>Cytophagales</taxon>
        <taxon>Spirosomataceae</taxon>
        <taxon>Dyadobacter</taxon>
    </lineage>
</organism>
<comment type="caution">
    <text evidence="2">The sequence shown here is derived from an EMBL/GenBank/DDBJ whole genome shotgun (WGS) entry which is preliminary data.</text>
</comment>
<dbReference type="EMBL" id="JAVDTI010000003">
    <property type="protein sequence ID" value="MDR6806556.1"/>
    <property type="molecule type" value="Genomic_DNA"/>
</dbReference>